<reference evidence="1" key="1">
    <citation type="submission" date="2014-09" db="EMBL/GenBank/DDBJ databases">
        <authorList>
            <person name="Magalhaes I.L.F."/>
            <person name="Oliveira U."/>
            <person name="Santos F.R."/>
            <person name="Vidigal T.H.D.A."/>
            <person name="Brescovit A.D."/>
            <person name="Santos A.J."/>
        </authorList>
    </citation>
    <scope>NUCLEOTIDE SEQUENCE</scope>
    <source>
        <tissue evidence="1">Shoot tissue taken approximately 20 cm above the soil surface</tissue>
    </source>
</reference>
<protein>
    <submittedName>
        <fullName evidence="1">Uncharacterized protein</fullName>
    </submittedName>
</protein>
<sequence>MVIERLSGSDGKEGITIAADLLYSACCNSCTHGYDKIDIVFTEADMTCALREAGGSGPEPDLLLVYGPVRCHLGFPAWRLRYTEIIHMGPLKSMKYSSIVKMLYNFSQKRQNYGK</sequence>
<dbReference type="Gene3D" id="3.40.1180.10">
    <property type="entry name" value="Decaprenyl diphosphate synthase-like"/>
    <property type="match status" value="1"/>
</dbReference>
<reference evidence="1" key="2">
    <citation type="journal article" date="2015" name="Data Brief">
        <title>Shoot transcriptome of the giant reed, Arundo donax.</title>
        <authorList>
            <person name="Barrero R.A."/>
            <person name="Guerrero F.D."/>
            <person name="Moolhuijzen P."/>
            <person name="Goolsby J.A."/>
            <person name="Tidwell J."/>
            <person name="Bellgard S.E."/>
            <person name="Bellgard M.I."/>
        </authorList>
    </citation>
    <scope>NUCLEOTIDE SEQUENCE</scope>
    <source>
        <tissue evidence="1">Shoot tissue taken approximately 20 cm above the soil surface</tissue>
    </source>
</reference>
<dbReference type="GO" id="GO:0005789">
    <property type="term" value="C:endoplasmic reticulum membrane"/>
    <property type="evidence" value="ECO:0007669"/>
    <property type="project" value="TreeGrafter"/>
</dbReference>
<dbReference type="EMBL" id="GBRH01261387">
    <property type="protein sequence ID" value="JAD36508.1"/>
    <property type="molecule type" value="Transcribed_RNA"/>
</dbReference>
<dbReference type="GO" id="GO:0045547">
    <property type="term" value="F:ditrans,polycis-polyprenyl diphosphate synthase [(2E,6E)-farnesyl diphosphate specific] activity"/>
    <property type="evidence" value="ECO:0007669"/>
    <property type="project" value="TreeGrafter"/>
</dbReference>
<dbReference type="SUPFAM" id="SSF64005">
    <property type="entry name" value="Undecaprenyl diphosphate synthase"/>
    <property type="match status" value="1"/>
</dbReference>
<accession>A0A0A9Q3R2</accession>
<dbReference type="InterPro" id="IPR036424">
    <property type="entry name" value="UPP_synth-like_sf"/>
</dbReference>
<dbReference type="GO" id="GO:1904423">
    <property type="term" value="C:dehydrodolichyl diphosphate synthase complex"/>
    <property type="evidence" value="ECO:0007669"/>
    <property type="project" value="InterPro"/>
</dbReference>
<dbReference type="UniPathway" id="UPA00378"/>
<dbReference type="PANTHER" id="PTHR21528:SF6">
    <property type="entry name" value="DITRANS,POLYCIS-POLYPRENYL DIPHOSPHATE SYNTHASE [(2E,6E)-FARNESYLDIPHOSPHATE SPECIFIC]"/>
    <property type="match status" value="1"/>
</dbReference>
<evidence type="ECO:0000313" key="1">
    <source>
        <dbReference type="EMBL" id="JAD36508.1"/>
    </source>
</evidence>
<dbReference type="AlphaFoldDB" id="A0A0A9Q3R2"/>
<dbReference type="PANTHER" id="PTHR21528">
    <property type="entry name" value="DEHYDRODOLICHYL DIPHOSPHATE SYNTHASE COMPLEX SUBUNIT NUS1"/>
    <property type="match status" value="1"/>
</dbReference>
<organism evidence="1">
    <name type="scientific">Arundo donax</name>
    <name type="common">Giant reed</name>
    <name type="synonym">Donax arundinaceus</name>
    <dbReference type="NCBI Taxonomy" id="35708"/>
    <lineage>
        <taxon>Eukaryota</taxon>
        <taxon>Viridiplantae</taxon>
        <taxon>Streptophyta</taxon>
        <taxon>Embryophyta</taxon>
        <taxon>Tracheophyta</taxon>
        <taxon>Spermatophyta</taxon>
        <taxon>Magnoliopsida</taxon>
        <taxon>Liliopsida</taxon>
        <taxon>Poales</taxon>
        <taxon>Poaceae</taxon>
        <taxon>PACMAD clade</taxon>
        <taxon>Arundinoideae</taxon>
        <taxon>Arundineae</taxon>
        <taxon>Arundo</taxon>
    </lineage>
</organism>
<proteinExistence type="predicted"/>
<name>A0A0A9Q3R2_ARUDO</name>
<dbReference type="InterPro" id="IPR038887">
    <property type="entry name" value="Nus1/NgBR"/>
</dbReference>